<protein>
    <recommendedName>
        <fullName evidence="1">Pyridoxamine 5'-phosphate oxidase N-terminal domain-containing protein</fullName>
    </recommendedName>
</protein>
<dbReference type="InterPro" id="IPR011576">
    <property type="entry name" value="Pyridox_Oxase_N"/>
</dbReference>
<dbReference type="PANTHER" id="PTHR42815:SF2">
    <property type="entry name" value="FAD-BINDING, PUTATIVE (AFU_ORTHOLOGUE AFUA_6G07600)-RELATED"/>
    <property type="match status" value="1"/>
</dbReference>
<dbReference type="Gene3D" id="2.30.110.10">
    <property type="entry name" value="Electron Transport, Fmn-binding Protein, Chain A"/>
    <property type="match status" value="1"/>
</dbReference>
<organism evidence="2 3">
    <name type="scientific">Sphingopyxis panaciterrulae</name>
    <dbReference type="NCBI Taxonomy" id="462372"/>
    <lineage>
        <taxon>Bacteria</taxon>
        <taxon>Pseudomonadati</taxon>
        <taxon>Pseudomonadota</taxon>
        <taxon>Alphaproteobacteria</taxon>
        <taxon>Sphingomonadales</taxon>
        <taxon>Sphingomonadaceae</taxon>
        <taxon>Sphingopyxis</taxon>
    </lineage>
</organism>
<dbReference type="RefSeq" id="WP_221235007.1">
    <property type="nucleotide sequence ID" value="NZ_JACIJH010000002.1"/>
</dbReference>
<reference evidence="2 3" key="1">
    <citation type="submission" date="2020-08" db="EMBL/GenBank/DDBJ databases">
        <title>Genomic Encyclopedia of Type Strains, Phase IV (KMG-IV): sequencing the most valuable type-strain genomes for metagenomic binning, comparative biology and taxonomic classification.</title>
        <authorList>
            <person name="Goeker M."/>
        </authorList>
    </citation>
    <scope>NUCLEOTIDE SEQUENCE [LARGE SCALE GENOMIC DNA]</scope>
    <source>
        <strain evidence="2 3">DSM 27163</strain>
    </source>
</reference>
<dbReference type="PANTHER" id="PTHR42815">
    <property type="entry name" value="FAD-BINDING, PUTATIVE (AFU_ORTHOLOGUE AFUA_6G07600)-RELATED"/>
    <property type="match status" value="1"/>
</dbReference>
<dbReference type="Pfam" id="PF01243">
    <property type="entry name" value="PNPOx_N"/>
    <property type="match status" value="1"/>
</dbReference>
<dbReference type="InterPro" id="IPR012349">
    <property type="entry name" value="Split_barrel_FMN-bd"/>
</dbReference>
<gene>
    <name evidence="2" type="ORF">FHR21_000966</name>
</gene>
<comment type="caution">
    <text evidence="2">The sequence shown here is derived from an EMBL/GenBank/DDBJ whole genome shotgun (WGS) entry which is preliminary data.</text>
</comment>
<dbReference type="EMBL" id="JACIJH010000002">
    <property type="protein sequence ID" value="MBB5705633.1"/>
    <property type="molecule type" value="Genomic_DNA"/>
</dbReference>
<sequence length="337" mass="34862">MVDAADIDSIAALEAAIGKTPPAVNLKVIDHADTGARRWLAAAPLLFAGVGDADALTVTLAGGAPGFARADPATLSIPCAAFDDPDLLEPGRPFASLLLIPGIGETLRINGRVEAMTGGEAHIAIADCYAHCAKALIRSAFWQAEPGAAPAGDAAAFAAATRFMALATVDPHGAADISPKGDPAGSMVRLDAAGDLWFAERPGNRRADGLRNIVAQPRIAAALLVPGTDEILLIRGRARATTDAAARAAFAVQDKTPLLATHVTDLAVERRASPALARARLWPAAPAPADIRPAKIFADHVRLNKNKGLAARVADALVSVPGLMQKGLDKDYNDNLY</sequence>
<dbReference type="Proteomes" id="UP000537161">
    <property type="component" value="Unassembled WGS sequence"/>
</dbReference>
<proteinExistence type="predicted"/>
<name>A0A7W9B3M1_9SPHN</name>
<dbReference type="SUPFAM" id="SSF50475">
    <property type="entry name" value="FMN-binding split barrel"/>
    <property type="match status" value="1"/>
</dbReference>
<evidence type="ECO:0000313" key="2">
    <source>
        <dbReference type="EMBL" id="MBB5705633.1"/>
    </source>
</evidence>
<feature type="domain" description="Pyridoxamine 5'-phosphate oxidase N-terminal" evidence="1">
    <location>
        <begin position="155"/>
        <end position="256"/>
    </location>
</feature>
<keyword evidence="3" id="KW-1185">Reference proteome</keyword>
<accession>A0A7W9B3M1</accession>
<dbReference type="AlphaFoldDB" id="A0A7W9B3M1"/>
<evidence type="ECO:0000313" key="3">
    <source>
        <dbReference type="Proteomes" id="UP000537161"/>
    </source>
</evidence>
<evidence type="ECO:0000259" key="1">
    <source>
        <dbReference type="Pfam" id="PF01243"/>
    </source>
</evidence>